<evidence type="ECO:0000313" key="11">
    <source>
        <dbReference type="Proteomes" id="UP001445076"/>
    </source>
</evidence>
<evidence type="ECO:0000256" key="9">
    <source>
        <dbReference type="ARBA" id="ARBA00023180"/>
    </source>
</evidence>
<evidence type="ECO:0000256" key="7">
    <source>
        <dbReference type="ARBA" id="ARBA00023034"/>
    </source>
</evidence>
<dbReference type="GO" id="GO:0008146">
    <property type="term" value="F:sulfotransferase activity"/>
    <property type="evidence" value="ECO:0007669"/>
    <property type="project" value="InterPro"/>
</dbReference>
<dbReference type="AlphaFoldDB" id="A0AAW0WVL6"/>
<dbReference type="InterPro" id="IPR005331">
    <property type="entry name" value="Sulfotransferase"/>
</dbReference>
<keyword evidence="9" id="KW-0325">Glycoprotein</keyword>
<dbReference type="GO" id="GO:0000139">
    <property type="term" value="C:Golgi membrane"/>
    <property type="evidence" value="ECO:0007669"/>
    <property type="project" value="UniProtKB-SubCell"/>
</dbReference>
<dbReference type="InterPro" id="IPR027417">
    <property type="entry name" value="P-loop_NTPase"/>
</dbReference>
<evidence type="ECO:0008006" key="12">
    <source>
        <dbReference type="Google" id="ProtNLM"/>
    </source>
</evidence>
<dbReference type="Proteomes" id="UP001445076">
    <property type="component" value="Unassembled WGS sequence"/>
</dbReference>
<evidence type="ECO:0000256" key="8">
    <source>
        <dbReference type="ARBA" id="ARBA00023136"/>
    </source>
</evidence>
<dbReference type="Gene3D" id="3.40.50.300">
    <property type="entry name" value="P-loop containing nucleotide triphosphate hydrolases"/>
    <property type="match status" value="1"/>
</dbReference>
<keyword evidence="11" id="KW-1185">Reference proteome</keyword>
<keyword evidence="6" id="KW-1133">Transmembrane helix</keyword>
<evidence type="ECO:0000313" key="10">
    <source>
        <dbReference type="EMBL" id="KAK8731292.1"/>
    </source>
</evidence>
<comment type="caution">
    <text evidence="10">The sequence shown here is derived from an EMBL/GenBank/DDBJ whole genome shotgun (WGS) entry which is preliminary data.</text>
</comment>
<evidence type="ECO:0000256" key="2">
    <source>
        <dbReference type="ARBA" id="ARBA00010569"/>
    </source>
</evidence>
<name>A0AAW0WVL6_CHEQU</name>
<keyword evidence="4" id="KW-0812">Transmembrane</keyword>
<proteinExistence type="inferred from homology"/>
<dbReference type="PANTHER" id="PTHR12129">
    <property type="entry name" value="HEPARAN SULFATE 2-O-SULFOTRANSFERASE"/>
    <property type="match status" value="1"/>
</dbReference>
<organism evidence="10 11">
    <name type="scientific">Cherax quadricarinatus</name>
    <name type="common">Australian red claw crayfish</name>
    <dbReference type="NCBI Taxonomy" id="27406"/>
    <lineage>
        <taxon>Eukaryota</taxon>
        <taxon>Metazoa</taxon>
        <taxon>Ecdysozoa</taxon>
        <taxon>Arthropoda</taxon>
        <taxon>Crustacea</taxon>
        <taxon>Multicrustacea</taxon>
        <taxon>Malacostraca</taxon>
        <taxon>Eumalacostraca</taxon>
        <taxon>Eucarida</taxon>
        <taxon>Decapoda</taxon>
        <taxon>Pleocyemata</taxon>
        <taxon>Astacidea</taxon>
        <taxon>Parastacoidea</taxon>
        <taxon>Parastacidae</taxon>
        <taxon>Cherax</taxon>
    </lineage>
</organism>
<feature type="non-terminal residue" evidence="10">
    <location>
        <position position="1"/>
    </location>
</feature>
<gene>
    <name evidence="10" type="ORF">OTU49_007526</name>
</gene>
<dbReference type="Pfam" id="PF03567">
    <property type="entry name" value="Sulfotransfer_2"/>
    <property type="match status" value="1"/>
</dbReference>
<evidence type="ECO:0000256" key="3">
    <source>
        <dbReference type="ARBA" id="ARBA00022679"/>
    </source>
</evidence>
<comment type="similarity">
    <text evidence="2">Belongs to the sulfotransferase 3 family.</text>
</comment>
<sequence length="347" mass="41611">SVPATTTTEEPGWQEKQEVLARLNDTVIEPSATNRTPNTIWLFFNRIPRTGGQTLVSLLKSLSENLDYQHQEHVYRTPWQRLMTNEEQKNLATWFEYNFWPKSYDRFSLFINFTKHRSQYVKMRPAYITLVRDPVDKYISHFRFKRVSQERVKLEMAVKERENPGSGRTWYWKKLEQCVLEDDPECDLQPGSHDFISAIPFFCGQHQQCLKLGDKWALQRAKYHAEYEYSVVGLMEHWNTTLGVLEHYLPLFFQGARQRYWSPEFEEQRQVNRNPKKYPQVAERVLKALRQRLGLEYDLYEFLRQRLHLQHQQLLHTLTASTTRLPTRSTDVPRWGILDRMDIEMRH</sequence>
<evidence type="ECO:0000256" key="4">
    <source>
        <dbReference type="ARBA" id="ARBA00022692"/>
    </source>
</evidence>
<dbReference type="SUPFAM" id="SSF52540">
    <property type="entry name" value="P-loop containing nucleoside triphosphate hydrolases"/>
    <property type="match status" value="1"/>
</dbReference>
<keyword evidence="7" id="KW-0333">Golgi apparatus</keyword>
<keyword evidence="5" id="KW-0735">Signal-anchor</keyword>
<evidence type="ECO:0000256" key="5">
    <source>
        <dbReference type="ARBA" id="ARBA00022968"/>
    </source>
</evidence>
<dbReference type="InterPro" id="IPR007734">
    <property type="entry name" value="Heparan_SO4_2-O-STrfase"/>
</dbReference>
<accession>A0AAW0WVL6</accession>
<dbReference type="PANTHER" id="PTHR12129:SF20">
    <property type="entry name" value="HEPARAN SULFATE 2-O-SULFOTRANSFERASE PIPE"/>
    <property type="match status" value="1"/>
</dbReference>
<evidence type="ECO:0000256" key="6">
    <source>
        <dbReference type="ARBA" id="ARBA00022989"/>
    </source>
</evidence>
<protein>
    <recommendedName>
        <fullName evidence="12">Heparan sulfate 2-O-sulfotransferase pipe</fullName>
    </recommendedName>
</protein>
<reference evidence="10 11" key="1">
    <citation type="journal article" date="2024" name="BMC Genomics">
        <title>Genome assembly of redclaw crayfish (Cherax quadricarinatus) provides insights into its immune adaptation and hypoxia tolerance.</title>
        <authorList>
            <person name="Liu Z."/>
            <person name="Zheng J."/>
            <person name="Li H."/>
            <person name="Fang K."/>
            <person name="Wang S."/>
            <person name="He J."/>
            <person name="Zhou D."/>
            <person name="Weng S."/>
            <person name="Chi M."/>
            <person name="Gu Z."/>
            <person name="He J."/>
            <person name="Li F."/>
            <person name="Wang M."/>
        </authorList>
    </citation>
    <scope>NUCLEOTIDE SEQUENCE [LARGE SCALE GENOMIC DNA]</scope>
    <source>
        <strain evidence="10">ZL_2023a</strain>
    </source>
</reference>
<keyword evidence="3" id="KW-0808">Transferase</keyword>
<evidence type="ECO:0000256" key="1">
    <source>
        <dbReference type="ARBA" id="ARBA00004323"/>
    </source>
</evidence>
<dbReference type="EMBL" id="JARKIK010000061">
    <property type="protein sequence ID" value="KAK8731292.1"/>
    <property type="molecule type" value="Genomic_DNA"/>
</dbReference>
<comment type="subcellular location">
    <subcellularLocation>
        <location evidence="1">Golgi apparatus membrane</location>
        <topology evidence="1">Single-pass type II membrane protein</topology>
    </subcellularLocation>
</comment>
<keyword evidence="8" id="KW-0472">Membrane</keyword>